<feature type="compositionally biased region" description="Low complexity" evidence="1">
    <location>
        <begin position="112"/>
        <end position="130"/>
    </location>
</feature>
<dbReference type="InterPro" id="IPR024572">
    <property type="entry name" value="RcnB"/>
</dbReference>
<evidence type="ECO:0000256" key="2">
    <source>
        <dbReference type="SAM" id="SignalP"/>
    </source>
</evidence>
<evidence type="ECO:0000256" key="1">
    <source>
        <dbReference type="SAM" id="MobiDB-lite"/>
    </source>
</evidence>
<name>A0A328AVQ0_9CAUL</name>
<feature type="signal peptide" evidence="2">
    <location>
        <begin position="1"/>
        <end position="22"/>
    </location>
</feature>
<feature type="chain" id="PRO_5016323670" description="RcnB family protein" evidence="2">
    <location>
        <begin position="23"/>
        <end position="327"/>
    </location>
</feature>
<gene>
    <name evidence="3" type="ORF">DJ021_02175</name>
</gene>
<keyword evidence="2" id="KW-0732">Signal</keyword>
<accession>A0A328AVQ0</accession>
<dbReference type="RefSeq" id="WP_111455982.1">
    <property type="nucleotide sequence ID" value="NZ_QFYP01000001.1"/>
</dbReference>
<dbReference type="AlphaFoldDB" id="A0A328AVQ0"/>
<comment type="caution">
    <text evidence="3">The sequence shown here is derived from an EMBL/GenBank/DDBJ whole genome shotgun (WGS) entry which is preliminary data.</text>
</comment>
<dbReference type="OrthoDB" id="7205329at2"/>
<dbReference type="Gene3D" id="3.10.450.160">
    <property type="entry name" value="inner membrane protein cigr"/>
    <property type="match status" value="1"/>
</dbReference>
<feature type="compositionally biased region" description="Basic and acidic residues" evidence="1">
    <location>
        <begin position="175"/>
        <end position="203"/>
    </location>
</feature>
<evidence type="ECO:0000313" key="4">
    <source>
        <dbReference type="Proteomes" id="UP000249842"/>
    </source>
</evidence>
<reference evidence="4" key="1">
    <citation type="submission" date="2018-05" db="EMBL/GenBank/DDBJ databases">
        <authorList>
            <person name="Li X."/>
        </authorList>
    </citation>
    <scope>NUCLEOTIDE SEQUENCE [LARGE SCALE GENOMIC DNA]</scope>
    <source>
        <strain evidence="4">HKS-05</strain>
    </source>
</reference>
<evidence type="ECO:0000313" key="3">
    <source>
        <dbReference type="EMBL" id="RAK58689.1"/>
    </source>
</evidence>
<organism evidence="3 4">
    <name type="scientific">Phenylobacterium hankyongense</name>
    <dbReference type="NCBI Taxonomy" id="1813876"/>
    <lineage>
        <taxon>Bacteria</taxon>
        <taxon>Pseudomonadati</taxon>
        <taxon>Pseudomonadota</taxon>
        <taxon>Alphaproteobacteria</taxon>
        <taxon>Caulobacterales</taxon>
        <taxon>Caulobacteraceae</taxon>
        <taxon>Phenylobacterium</taxon>
    </lineage>
</organism>
<sequence length="327" mass="35950">MKTRIIALSLLLAAAAGHAALAQEQDRGGGRDARSERGDRGREAGQGGQHANPAQQGAPPPVTAAPQGGGERNWQGRGRGDGQAWTGGRPGAEGQARPQWNGQDRPQPDRPQPGGQQPGAQQDGRQPGRGQWNGAGFRQGGEGQARQPGTGPERPQWNGGRPGGEGQPQQTWGGQDRRGDRQGWTGDPRRGDQGRGDQSRGDQGRGYQGRGYQDRGDDRGDRSGWRQGGDHGQPRWDRRSYPSVYRSPQRYRGGFYQAPYGFYARSWSYGDILPRGWYGDQYRLMDWWNYGLPEPPPGYAWVRVGSDVLLIDEYGGQVVQVVRNLFW</sequence>
<feature type="compositionally biased region" description="Basic and acidic residues" evidence="1">
    <location>
        <begin position="24"/>
        <end position="43"/>
    </location>
</feature>
<protein>
    <recommendedName>
        <fullName evidence="5">RcnB family protein</fullName>
    </recommendedName>
</protein>
<feature type="region of interest" description="Disordered" evidence="1">
    <location>
        <begin position="20"/>
        <end position="241"/>
    </location>
</feature>
<dbReference type="Pfam" id="PF11776">
    <property type="entry name" value="RcnB"/>
    <property type="match status" value="1"/>
</dbReference>
<proteinExistence type="predicted"/>
<keyword evidence="4" id="KW-1185">Reference proteome</keyword>
<feature type="compositionally biased region" description="Gly residues" evidence="1">
    <location>
        <begin position="131"/>
        <end position="143"/>
    </location>
</feature>
<dbReference type="EMBL" id="QFYP01000001">
    <property type="protein sequence ID" value="RAK58689.1"/>
    <property type="molecule type" value="Genomic_DNA"/>
</dbReference>
<dbReference type="Proteomes" id="UP000249842">
    <property type="component" value="Unassembled WGS sequence"/>
</dbReference>
<feature type="compositionally biased region" description="Basic and acidic residues" evidence="1">
    <location>
        <begin position="212"/>
        <end position="240"/>
    </location>
</feature>
<evidence type="ECO:0008006" key="5">
    <source>
        <dbReference type="Google" id="ProtNLM"/>
    </source>
</evidence>